<feature type="compositionally biased region" description="Low complexity" evidence="2">
    <location>
        <begin position="192"/>
        <end position="201"/>
    </location>
</feature>
<feature type="compositionally biased region" description="Basic and acidic residues" evidence="2">
    <location>
        <begin position="161"/>
        <end position="176"/>
    </location>
</feature>
<keyword evidence="4" id="KW-1185">Reference proteome</keyword>
<dbReference type="AlphaFoldDB" id="A0AAD1UEC7"/>
<dbReference type="EMBL" id="CAMPGE010006402">
    <property type="protein sequence ID" value="CAI2365244.1"/>
    <property type="molecule type" value="Genomic_DNA"/>
</dbReference>
<evidence type="ECO:0000313" key="3">
    <source>
        <dbReference type="EMBL" id="CAI2365244.1"/>
    </source>
</evidence>
<accession>A0AAD1UEC7</accession>
<evidence type="ECO:0000313" key="4">
    <source>
        <dbReference type="Proteomes" id="UP001295684"/>
    </source>
</evidence>
<gene>
    <name evidence="3" type="ORF">ECRASSUSDP1_LOCUS6595</name>
</gene>
<feature type="compositionally biased region" description="Polar residues" evidence="2">
    <location>
        <begin position="178"/>
        <end position="191"/>
    </location>
</feature>
<comment type="caution">
    <text evidence="3">The sequence shown here is derived from an EMBL/GenBank/DDBJ whole genome shotgun (WGS) entry which is preliminary data.</text>
</comment>
<evidence type="ECO:0000256" key="2">
    <source>
        <dbReference type="SAM" id="MobiDB-lite"/>
    </source>
</evidence>
<organism evidence="3 4">
    <name type="scientific">Euplotes crassus</name>
    <dbReference type="NCBI Taxonomy" id="5936"/>
    <lineage>
        <taxon>Eukaryota</taxon>
        <taxon>Sar</taxon>
        <taxon>Alveolata</taxon>
        <taxon>Ciliophora</taxon>
        <taxon>Intramacronucleata</taxon>
        <taxon>Spirotrichea</taxon>
        <taxon>Hypotrichia</taxon>
        <taxon>Euplotida</taxon>
        <taxon>Euplotidae</taxon>
        <taxon>Moneuplotes</taxon>
    </lineage>
</organism>
<keyword evidence="1" id="KW-0175">Coiled coil</keyword>
<protein>
    <submittedName>
        <fullName evidence="3">Uncharacterized protein</fullName>
    </submittedName>
</protein>
<feature type="coiled-coil region" evidence="1">
    <location>
        <begin position="58"/>
        <end position="98"/>
    </location>
</feature>
<reference evidence="3" key="1">
    <citation type="submission" date="2023-07" db="EMBL/GenBank/DDBJ databases">
        <authorList>
            <consortium name="AG Swart"/>
            <person name="Singh M."/>
            <person name="Singh A."/>
            <person name="Seah K."/>
            <person name="Emmerich C."/>
        </authorList>
    </citation>
    <scope>NUCLEOTIDE SEQUENCE</scope>
    <source>
        <strain evidence="3">DP1</strain>
    </source>
</reference>
<feature type="region of interest" description="Disordered" evidence="2">
    <location>
        <begin position="257"/>
        <end position="277"/>
    </location>
</feature>
<name>A0AAD1UEC7_EUPCR</name>
<proteinExistence type="predicted"/>
<evidence type="ECO:0000256" key="1">
    <source>
        <dbReference type="SAM" id="Coils"/>
    </source>
</evidence>
<dbReference type="Proteomes" id="UP001295684">
    <property type="component" value="Unassembled WGS sequence"/>
</dbReference>
<feature type="region of interest" description="Disordered" evidence="2">
    <location>
        <begin position="161"/>
        <end position="220"/>
    </location>
</feature>
<sequence length="553" mass="64868">MESQTTRCQSASCETSRQEYCCDHQKILCHECSDTFHFQCNTQRISKPDEMIRSIEMLERFTQILNEEARNYELLEQIKGLKDTLSCIENTISKLKSEAASALASDHFLKYDKLKLQAREFKSDILNSKYGNSESGVNKIFELLFYSQLFKCSKPEEKKNLEGIQKNKDTRTDKPQEAQINTDSPATDTLGNNENVTQNSENNEDSETNVKKDEPNSENVQEIIHKLNERVKFLEDKSKKDEFIKEGQIKDLEEMKKQMEKIQDQSSKQKEDQKEKEKKDLIEPGFLTIKGKFPKYQSLYINYFKVHNEFDPDTFLYLNLDRDCDRDFLIALEKQCVQLPEIKEISIDNIKREHLNHLNNFLLKSIPEKLSIFRLENCQKHEIYYYNIRKELLNILPRVTQEICIAGLSCNHKDCKTIITNSVKARSLEFKFCKLRKESDNNRDDEFGEETSELKYLCFRNCEMSSSGCSGIISYYFMEEILKFILKSPIKDNLETLSVYDTFDQRKSIASILKNLHLENVKLNKELGEELYRELGEELDEILYGNCLTFNFQ</sequence>